<evidence type="ECO:0000313" key="7">
    <source>
        <dbReference type="Proteomes" id="UP001281761"/>
    </source>
</evidence>
<gene>
    <name evidence="6" type="ORF">BLNAU_15035</name>
</gene>
<feature type="compositionally biased region" description="Basic and acidic residues" evidence="5">
    <location>
        <begin position="1056"/>
        <end position="1069"/>
    </location>
</feature>
<feature type="region of interest" description="Disordered" evidence="5">
    <location>
        <begin position="850"/>
        <end position="972"/>
    </location>
</feature>
<feature type="compositionally biased region" description="Polar residues" evidence="5">
    <location>
        <begin position="917"/>
        <end position="943"/>
    </location>
</feature>
<dbReference type="InterPro" id="IPR001611">
    <property type="entry name" value="Leu-rich_rpt"/>
</dbReference>
<keyword evidence="4" id="KW-0175">Coiled coil</keyword>
<accession>A0ABQ9XF24</accession>
<dbReference type="SUPFAM" id="SSF52047">
    <property type="entry name" value="RNI-like"/>
    <property type="match status" value="1"/>
</dbReference>
<evidence type="ECO:0000256" key="1">
    <source>
        <dbReference type="ARBA" id="ARBA00022468"/>
    </source>
</evidence>
<dbReference type="Gene3D" id="3.80.10.10">
    <property type="entry name" value="Ribonuclease Inhibitor"/>
    <property type="match status" value="2"/>
</dbReference>
<feature type="compositionally biased region" description="Low complexity" evidence="5">
    <location>
        <begin position="315"/>
        <end position="331"/>
    </location>
</feature>
<dbReference type="Proteomes" id="UP001281761">
    <property type="component" value="Unassembled WGS sequence"/>
</dbReference>
<keyword evidence="1" id="KW-0343">GTPase activation</keyword>
<feature type="compositionally biased region" description="Polar residues" evidence="5">
    <location>
        <begin position="336"/>
        <end position="375"/>
    </location>
</feature>
<reference evidence="6 7" key="1">
    <citation type="journal article" date="2022" name="bioRxiv">
        <title>Genomics of Preaxostyla Flagellates Illuminates Evolutionary Transitions and the Path Towards Mitochondrial Loss.</title>
        <authorList>
            <person name="Novak L.V.F."/>
            <person name="Treitli S.C."/>
            <person name="Pyrih J."/>
            <person name="Halakuc P."/>
            <person name="Pipaliya S.V."/>
            <person name="Vacek V."/>
            <person name="Brzon O."/>
            <person name="Soukal P."/>
            <person name="Eme L."/>
            <person name="Dacks J.B."/>
            <person name="Karnkowska A."/>
            <person name="Elias M."/>
            <person name="Hampl V."/>
        </authorList>
    </citation>
    <scope>NUCLEOTIDE SEQUENCE [LARGE SCALE GENOMIC DNA]</scope>
    <source>
        <strain evidence="6">NAU3</strain>
        <tissue evidence="6">Gut</tissue>
    </source>
</reference>
<dbReference type="EMBL" id="JARBJD010000144">
    <property type="protein sequence ID" value="KAK2950000.1"/>
    <property type="molecule type" value="Genomic_DNA"/>
</dbReference>
<feature type="compositionally biased region" description="Basic and acidic residues" evidence="5">
    <location>
        <begin position="1029"/>
        <end position="1043"/>
    </location>
</feature>
<organism evidence="6 7">
    <name type="scientific">Blattamonas nauphoetae</name>
    <dbReference type="NCBI Taxonomy" id="2049346"/>
    <lineage>
        <taxon>Eukaryota</taxon>
        <taxon>Metamonada</taxon>
        <taxon>Preaxostyla</taxon>
        <taxon>Oxymonadida</taxon>
        <taxon>Blattamonas</taxon>
    </lineage>
</organism>
<dbReference type="Pfam" id="PF13516">
    <property type="entry name" value="LRR_6"/>
    <property type="match status" value="1"/>
</dbReference>
<feature type="coiled-coil region" evidence="4">
    <location>
        <begin position="777"/>
        <end position="847"/>
    </location>
</feature>
<evidence type="ECO:0000256" key="2">
    <source>
        <dbReference type="ARBA" id="ARBA00022614"/>
    </source>
</evidence>
<feature type="region of interest" description="Disordered" evidence="5">
    <location>
        <begin position="310"/>
        <end position="386"/>
    </location>
</feature>
<feature type="compositionally biased region" description="Basic and acidic residues" evidence="5">
    <location>
        <begin position="866"/>
        <end position="877"/>
    </location>
</feature>
<keyword evidence="7" id="KW-1185">Reference proteome</keyword>
<dbReference type="PANTHER" id="PTHR24113">
    <property type="entry name" value="RAN GTPASE-ACTIVATING PROTEIN 1"/>
    <property type="match status" value="1"/>
</dbReference>
<feature type="region of interest" description="Disordered" evidence="5">
    <location>
        <begin position="742"/>
        <end position="766"/>
    </location>
</feature>
<keyword evidence="2" id="KW-0433">Leucine-rich repeat</keyword>
<dbReference type="InterPro" id="IPR032675">
    <property type="entry name" value="LRR_dom_sf"/>
</dbReference>
<dbReference type="SMART" id="SM00368">
    <property type="entry name" value="LRR_RI"/>
    <property type="match status" value="2"/>
</dbReference>
<feature type="compositionally biased region" description="Basic and acidic residues" evidence="5">
    <location>
        <begin position="944"/>
        <end position="960"/>
    </location>
</feature>
<feature type="compositionally biased region" description="Basic residues" evidence="5">
    <location>
        <begin position="747"/>
        <end position="758"/>
    </location>
</feature>
<protein>
    <submittedName>
        <fullName evidence="6">Uncharacterized protein</fullName>
    </submittedName>
</protein>
<feature type="compositionally biased region" description="Basic and acidic residues" evidence="5">
    <location>
        <begin position="376"/>
        <end position="386"/>
    </location>
</feature>
<dbReference type="PANTHER" id="PTHR24113:SF12">
    <property type="entry name" value="RAN GTPASE-ACTIVATING PROTEIN 1"/>
    <property type="match status" value="1"/>
</dbReference>
<keyword evidence="3" id="KW-0677">Repeat</keyword>
<proteinExistence type="predicted"/>
<evidence type="ECO:0000313" key="6">
    <source>
        <dbReference type="EMBL" id="KAK2950000.1"/>
    </source>
</evidence>
<name>A0ABQ9XF24_9EUKA</name>
<evidence type="ECO:0000256" key="4">
    <source>
        <dbReference type="SAM" id="Coils"/>
    </source>
</evidence>
<sequence>MSQTARSSDDSRELSADSNSVRVYLQSCASTKTDAVLEFVLVLKDPTQRNCDLSWHDPELTIKDIINISKPLNIGAHISKLDVSHNKLSEKTLTTLLGFQKERSVTDLTSLYLDGNSITSNGVRQIITLLDPRIKNIAVKTLSLDGNLIDDEGIKNLASFLSSLPEKCQLRPHLLSLSLSNNQIGNDGCQALSSLLTSSATSLLHMNISHNHLILPATLSALLTTVLSSTIHSFSASGITLTENDLVGPSHFISTDLTSLSLSFDSNSTVELFISTLTANTTLTTLHLGLMEDVPSDSCSHCGKWQQLREDWKGSKPPHSPSRTTSPSKHTISPRPISSSPFTRTYTLSPNKQTPTNTRSSYLSTPRVSSGSSVRPHTDDGHSHHLLHSERKVAASLQTRIEGLVRLNAFIFEMSPPALEDPEVAFFSNGLELIRDFDWTEADGPKEWALTDFERGREVITNETKRRDPLSQNSTITQMLQTMISRDDPDSSFEMTFMNERQKKEAIEKRMRGKMEVLLSTLLQKIDTIANSHPPIPSQLSPGSPTEDTNEIVLNALRQQEVQMQKIQSAVHESLVLFTDPSSSPDLHTTLAQIMNEYIPSLQDALHTSISNTLHSSLSAEIGTLMKEQTDEMNGQVEAKISQVLETVAPTLEEKLCLLIERKLGEADEVLQQYVSEPLLATTSTASRANRTAPFSSPIMSPISAHAAPLSAEDKEAIRKELSGSMQKDIESVVSGLFSDMFAGPSKKTRHSPTRRQTRQSEDPSSIMEAAVRTLIDSTAKEKFAELEEQGKQAEEQVDRKIQEIEDQCSEIMNHVASHQTAIEAEKDNLRHEIEKMELRLAEALGGEIVESDEEDRVEVADESEVAVRDESDRASVDSEMSDIPVAQPLSSVPKPTESHRHAQRMSLSTDEEGDTHPQQTQTRLVSDPSSTTIRSHPSQSSINERKPPTQQEKPAEMVKSRTQTSVKAGKFKTVTEQLNELRSMFTDKLSDAEEETRIRRSSEEKRLGLMEESVGVLKDVLAKIDERMEDLERSEQERKDEGQPEDQAAVQEASARAERENERRRQNEWFNERVREHEQFCAELQQSREEFQRVTEEIRQRALEEEKRREDERLAKAEAKLQKKGKVDLETIAENLKQSTQQTVKILSQKMTKDSQALTQTVKTLDKKVRELDQTIKTDLEATVMATMRVMKAAKKPRKT</sequence>
<feature type="compositionally biased region" description="Acidic residues" evidence="5">
    <location>
        <begin position="850"/>
        <end position="865"/>
    </location>
</feature>
<comment type="caution">
    <text evidence="6">The sequence shown here is derived from an EMBL/GenBank/DDBJ whole genome shotgun (WGS) entry which is preliminary data.</text>
</comment>
<evidence type="ECO:0000256" key="3">
    <source>
        <dbReference type="ARBA" id="ARBA00022737"/>
    </source>
</evidence>
<feature type="coiled-coil region" evidence="4">
    <location>
        <begin position="1078"/>
        <end position="1121"/>
    </location>
</feature>
<feature type="region of interest" description="Disordered" evidence="5">
    <location>
        <begin position="1029"/>
        <end position="1069"/>
    </location>
</feature>
<evidence type="ECO:0000256" key="5">
    <source>
        <dbReference type="SAM" id="MobiDB-lite"/>
    </source>
</evidence>
<dbReference type="InterPro" id="IPR027038">
    <property type="entry name" value="RanGap"/>
</dbReference>